<feature type="compositionally biased region" description="Basic and acidic residues" evidence="5">
    <location>
        <begin position="415"/>
        <end position="431"/>
    </location>
</feature>
<accession>A0A7S4AIT2</accession>
<protein>
    <recommendedName>
        <fullName evidence="8">Fatty acid hydroxylase domain-containing protein</fullName>
    </recommendedName>
</protein>
<dbReference type="GO" id="GO:0008610">
    <property type="term" value="P:lipid biosynthetic process"/>
    <property type="evidence" value="ECO:0007669"/>
    <property type="project" value="InterPro"/>
</dbReference>
<evidence type="ECO:0000256" key="7">
    <source>
        <dbReference type="SAM" id="SignalP"/>
    </source>
</evidence>
<sequence length="451" mass="51262">MIGVLASILLLSSLSVEGFVVPRKSTSSIDINNDVWKSRRREERSHTGAAALFLSSVNADEFLGQPNTKISRSSDDDYDDSSSIITTMPTTTFSLDENESTRKAATIGEGKDLTAATTTTATTNKRKKFTPFQHAVRAMPILTTVAYLYDPVPLDNLVANIYSAIYNWDVAQVPLFEAEEAVFGFFTWIILFSSLHLVLGEQKTKESRFDGELPHKPFEWAEPQNFQLWFNPTASYLGSIWFYLTFLHEKPPLPELAPTFGVLAVETLFGIFMYDLCFMPIHYLMHNLKIGSFRKVHGYHHRSGNTLNALETVQHSYIDGFLQVFVNIMVQQISPFGGAKHVMSRLLHNLSVTYLLSEAHSGYRDLPWMSHNLFPEILGGAPRHEAHHHNGRVYYQQYFKYIDDFFGFVEKEGDERKTVQRGVERRKKEQQEQLQLQQQQEGKDGLAGSSS</sequence>
<organism evidence="9">
    <name type="scientific">Pseudo-nitzschia australis</name>
    <dbReference type="NCBI Taxonomy" id="44445"/>
    <lineage>
        <taxon>Eukaryota</taxon>
        <taxon>Sar</taxon>
        <taxon>Stramenopiles</taxon>
        <taxon>Ochrophyta</taxon>
        <taxon>Bacillariophyta</taxon>
        <taxon>Bacillariophyceae</taxon>
        <taxon>Bacillariophycidae</taxon>
        <taxon>Bacillariales</taxon>
        <taxon>Bacillariaceae</taxon>
        <taxon>Pseudo-nitzschia</taxon>
    </lineage>
</organism>
<evidence type="ECO:0000256" key="3">
    <source>
        <dbReference type="ARBA" id="ARBA00022989"/>
    </source>
</evidence>
<feature type="transmembrane region" description="Helical" evidence="6">
    <location>
        <begin position="260"/>
        <end position="285"/>
    </location>
</feature>
<dbReference type="PANTHER" id="PTHR11863">
    <property type="entry name" value="STEROL DESATURASE"/>
    <property type="match status" value="1"/>
</dbReference>
<evidence type="ECO:0000256" key="1">
    <source>
        <dbReference type="ARBA" id="ARBA00004370"/>
    </source>
</evidence>
<feature type="transmembrane region" description="Helical" evidence="6">
    <location>
        <begin position="181"/>
        <end position="199"/>
    </location>
</feature>
<feature type="chain" id="PRO_5031526881" description="Fatty acid hydroxylase domain-containing protein" evidence="7">
    <location>
        <begin position="19"/>
        <end position="451"/>
    </location>
</feature>
<dbReference type="Pfam" id="PF04116">
    <property type="entry name" value="FA_hydroxylase"/>
    <property type="match status" value="1"/>
</dbReference>
<feature type="transmembrane region" description="Helical" evidence="6">
    <location>
        <begin position="228"/>
        <end position="248"/>
    </location>
</feature>
<evidence type="ECO:0000256" key="4">
    <source>
        <dbReference type="ARBA" id="ARBA00023136"/>
    </source>
</evidence>
<feature type="signal peptide" evidence="7">
    <location>
        <begin position="1"/>
        <end position="18"/>
    </location>
</feature>
<feature type="domain" description="Fatty acid hydroxylase" evidence="8">
    <location>
        <begin position="268"/>
        <end position="407"/>
    </location>
</feature>
<evidence type="ECO:0000259" key="8">
    <source>
        <dbReference type="Pfam" id="PF04116"/>
    </source>
</evidence>
<evidence type="ECO:0000313" key="9">
    <source>
        <dbReference type="EMBL" id="CAE0717235.1"/>
    </source>
</evidence>
<reference evidence="9" key="1">
    <citation type="submission" date="2021-01" db="EMBL/GenBank/DDBJ databases">
        <authorList>
            <person name="Corre E."/>
            <person name="Pelletier E."/>
            <person name="Niang G."/>
            <person name="Scheremetjew M."/>
            <person name="Finn R."/>
            <person name="Kale V."/>
            <person name="Holt S."/>
            <person name="Cochrane G."/>
            <person name="Meng A."/>
            <person name="Brown T."/>
            <person name="Cohen L."/>
        </authorList>
    </citation>
    <scope>NUCLEOTIDE SEQUENCE</scope>
    <source>
        <strain evidence="9">10249 10 AB</strain>
    </source>
</reference>
<dbReference type="GO" id="GO:0016491">
    <property type="term" value="F:oxidoreductase activity"/>
    <property type="evidence" value="ECO:0007669"/>
    <property type="project" value="InterPro"/>
</dbReference>
<evidence type="ECO:0000256" key="6">
    <source>
        <dbReference type="SAM" id="Phobius"/>
    </source>
</evidence>
<dbReference type="InterPro" id="IPR006694">
    <property type="entry name" value="Fatty_acid_hydroxylase"/>
</dbReference>
<dbReference type="InterPro" id="IPR050307">
    <property type="entry name" value="Sterol_Desaturase_Related"/>
</dbReference>
<proteinExistence type="predicted"/>
<name>A0A7S4AIT2_9STRA</name>
<gene>
    <name evidence="9" type="ORF">PAUS00366_LOCUS9987</name>
</gene>
<keyword evidence="4 6" id="KW-0472">Membrane</keyword>
<keyword evidence="2 6" id="KW-0812">Transmembrane</keyword>
<comment type="subcellular location">
    <subcellularLocation>
        <location evidence="1">Membrane</location>
    </subcellularLocation>
</comment>
<dbReference type="EMBL" id="HBIX01013520">
    <property type="protein sequence ID" value="CAE0717235.1"/>
    <property type="molecule type" value="Transcribed_RNA"/>
</dbReference>
<dbReference type="GO" id="GO:0005506">
    <property type="term" value="F:iron ion binding"/>
    <property type="evidence" value="ECO:0007669"/>
    <property type="project" value="InterPro"/>
</dbReference>
<dbReference type="AlphaFoldDB" id="A0A7S4AIT2"/>
<keyword evidence="7" id="KW-0732">Signal</keyword>
<dbReference type="GO" id="GO:0016020">
    <property type="term" value="C:membrane"/>
    <property type="evidence" value="ECO:0007669"/>
    <property type="project" value="UniProtKB-SubCell"/>
</dbReference>
<evidence type="ECO:0000256" key="5">
    <source>
        <dbReference type="SAM" id="MobiDB-lite"/>
    </source>
</evidence>
<keyword evidence="3 6" id="KW-1133">Transmembrane helix</keyword>
<evidence type="ECO:0000256" key="2">
    <source>
        <dbReference type="ARBA" id="ARBA00022692"/>
    </source>
</evidence>
<feature type="region of interest" description="Disordered" evidence="5">
    <location>
        <begin position="415"/>
        <end position="451"/>
    </location>
</feature>